<dbReference type="GeneID" id="95352237"/>
<keyword evidence="4" id="KW-1185">Reference proteome</keyword>
<feature type="transmembrane region" description="Helical" evidence="1">
    <location>
        <begin position="12"/>
        <end position="30"/>
    </location>
</feature>
<proteinExistence type="predicted"/>
<feature type="domain" description="DAGKc" evidence="2">
    <location>
        <begin position="275"/>
        <end position="354"/>
    </location>
</feature>
<dbReference type="Proteomes" id="UP000617734">
    <property type="component" value="Unassembled WGS sequence"/>
</dbReference>
<feature type="transmembrane region" description="Helical" evidence="1">
    <location>
        <begin position="190"/>
        <end position="209"/>
    </location>
</feature>
<dbReference type="SMART" id="SM00046">
    <property type="entry name" value="DAGKc"/>
    <property type="match status" value="1"/>
</dbReference>
<dbReference type="PANTHER" id="PTHR14969">
    <property type="entry name" value="SPHINGOSINE-1-PHOSPHATE PHOSPHOHYDROLASE"/>
    <property type="match status" value="1"/>
</dbReference>
<dbReference type="PROSITE" id="PS50146">
    <property type="entry name" value="DAGK"/>
    <property type="match status" value="1"/>
</dbReference>
<dbReference type="Pfam" id="PF00781">
    <property type="entry name" value="DAGK_cat"/>
    <property type="match status" value="1"/>
</dbReference>
<feature type="transmembrane region" description="Helical" evidence="1">
    <location>
        <begin position="93"/>
        <end position="114"/>
    </location>
</feature>
<dbReference type="SMART" id="SM00014">
    <property type="entry name" value="acidPPc"/>
    <property type="match status" value="1"/>
</dbReference>
<dbReference type="InterPro" id="IPR000326">
    <property type="entry name" value="PAP2/HPO"/>
</dbReference>
<dbReference type="EMBL" id="BNBO01000006">
    <property type="protein sequence ID" value="GHH65249.1"/>
    <property type="molecule type" value="Genomic_DNA"/>
</dbReference>
<gene>
    <name evidence="3" type="ORF">GCM10018781_17480</name>
</gene>
<dbReference type="InterPro" id="IPR036938">
    <property type="entry name" value="PAP2/HPO_sf"/>
</dbReference>
<dbReference type="InterPro" id="IPR001206">
    <property type="entry name" value="Diacylglycerol_kinase_cat_dom"/>
</dbReference>
<keyword evidence="1" id="KW-1133">Transmembrane helix</keyword>
<dbReference type="InterPro" id="IPR016064">
    <property type="entry name" value="NAD/diacylglycerol_kinase_sf"/>
</dbReference>
<dbReference type="SUPFAM" id="SSF48317">
    <property type="entry name" value="Acid phosphatase/Vanadium-dependent haloperoxidase"/>
    <property type="match status" value="1"/>
</dbReference>
<sequence length="547" mass="56704">MTPGVNHLLRRIAPPLLLQTVLMVLAGLAVTHPPLHLWRPGENAVTDRLAANRVPALDTVTSWLSFLAGTGAVVTVAAVAVLVLLLRSRWREAAFLGGAVAAQSAVFLLVTIGVDRPRPSAPHLDAAPPTSSFPSGHVGAAVALYGALAVLVALRLRGPLRLPLCALAAVLPLLVAGGRLYRGMHHPSDVLAGLVNGVVVLLVMWRAFLADRGRSTAGREAPHRPPGGRAVVVVFNPLLVDVDTLDRIDRVLAEHGCPAPEHAATSAEDPGRGAATRAVEAGARLVVACGGDGTVTACAHALAGTGVALAIVPCGTGNLLARNLGLPSDPARALAEALGGEPRRIDLALADGDGITATTVSAMAGIGLDAATMADTRRSAKDRYGWPAYLPPLVRHLGDRRMRLTVTLDDAPPVQRRAAMAVIGNVGALQGGIRLLPDARPDDGVLDLVLVHPRGLTGWPEAVARLLTGRVGGGSAGREAPFEHFRARRILLTADRDHPRELDGESLPAGRTLRLAVRPAALLVHLPPAAERQQAGSGAVRTRGGGS</sequence>
<dbReference type="SUPFAM" id="SSF111331">
    <property type="entry name" value="NAD kinase/diacylglycerol kinase-like"/>
    <property type="match status" value="1"/>
</dbReference>
<evidence type="ECO:0000313" key="4">
    <source>
        <dbReference type="Proteomes" id="UP000617734"/>
    </source>
</evidence>
<dbReference type="RefSeq" id="WP_190210213.1">
    <property type="nucleotide sequence ID" value="NZ_BNBO01000006.1"/>
</dbReference>
<accession>A0A919KN67</accession>
<dbReference type="Gene3D" id="2.60.200.40">
    <property type="match status" value="1"/>
</dbReference>
<dbReference type="CDD" id="cd03392">
    <property type="entry name" value="PAP2_like_2"/>
    <property type="match status" value="1"/>
</dbReference>
<evidence type="ECO:0000256" key="1">
    <source>
        <dbReference type="SAM" id="Phobius"/>
    </source>
</evidence>
<dbReference type="InterPro" id="IPR017438">
    <property type="entry name" value="ATP-NAD_kinase_N"/>
</dbReference>
<feature type="transmembrane region" description="Helical" evidence="1">
    <location>
        <begin position="63"/>
        <end position="86"/>
    </location>
</feature>
<feature type="transmembrane region" description="Helical" evidence="1">
    <location>
        <begin position="134"/>
        <end position="153"/>
    </location>
</feature>
<keyword evidence="1" id="KW-0472">Membrane</keyword>
<dbReference type="PANTHER" id="PTHR14969:SF13">
    <property type="entry name" value="AT30094P"/>
    <property type="match status" value="1"/>
</dbReference>
<organism evidence="3 4">
    <name type="scientific">Kitasatospora indigofera</name>
    <dbReference type="NCBI Taxonomy" id="67307"/>
    <lineage>
        <taxon>Bacteria</taxon>
        <taxon>Bacillati</taxon>
        <taxon>Actinomycetota</taxon>
        <taxon>Actinomycetes</taxon>
        <taxon>Kitasatosporales</taxon>
        <taxon>Streptomycetaceae</taxon>
        <taxon>Kitasatospora</taxon>
    </lineage>
</organism>
<dbReference type="Gene3D" id="1.20.144.10">
    <property type="entry name" value="Phosphatidic acid phosphatase type 2/haloperoxidase"/>
    <property type="match status" value="1"/>
</dbReference>
<dbReference type="Pfam" id="PF01569">
    <property type="entry name" value="PAP2"/>
    <property type="match status" value="1"/>
</dbReference>
<dbReference type="GO" id="GO:0016301">
    <property type="term" value="F:kinase activity"/>
    <property type="evidence" value="ECO:0007669"/>
    <property type="project" value="InterPro"/>
</dbReference>
<protein>
    <recommendedName>
        <fullName evidence="2">DAGKc domain-containing protein</fullName>
    </recommendedName>
</protein>
<dbReference type="InterPro" id="IPR045540">
    <property type="entry name" value="YegS/DAGK_C"/>
</dbReference>
<dbReference type="AlphaFoldDB" id="A0A919KN67"/>
<name>A0A919KN67_9ACTN</name>
<reference evidence="3" key="2">
    <citation type="submission" date="2020-09" db="EMBL/GenBank/DDBJ databases">
        <authorList>
            <person name="Sun Q."/>
            <person name="Ohkuma M."/>
        </authorList>
    </citation>
    <scope>NUCLEOTIDE SEQUENCE</scope>
    <source>
        <strain evidence="3">JCM 4646</strain>
    </source>
</reference>
<evidence type="ECO:0000313" key="3">
    <source>
        <dbReference type="EMBL" id="GHH65249.1"/>
    </source>
</evidence>
<keyword evidence="1" id="KW-0812">Transmembrane</keyword>
<dbReference type="Gene3D" id="3.40.50.10330">
    <property type="entry name" value="Probable inorganic polyphosphate/atp-NAD kinase, domain 1"/>
    <property type="match status" value="1"/>
</dbReference>
<dbReference type="Pfam" id="PF19279">
    <property type="entry name" value="YegS_C"/>
    <property type="match status" value="1"/>
</dbReference>
<comment type="caution">
    <text evidence="3">The sequence shown here is derived from an EMBL/GenBank/DDBJ whole genome shotgun (WGS) entry which is preliminary data.</text>
</comment>
<feature type="transmembrane region" description="Helical" evidence="1">
    <location>
        <begin position="160"/>
        <end position="178"/>
    </location>
</feature>
<reference evidence="3" key="1">
    <citation type="journal article" date="2014" name="Int. J. Syst. Evol. Microbiol.">
        <title>Complete genome sequence of Corynebacterium casei LMG S-19264T (=DSM 44701T), isolated from a smear-ripened cheese.</title>
        <authorList>
            <consortium name="US DOE Joint Genome Institute (JGI-PGF)"/>
            <person name="Walter F."/>
            <person name="Albersmeier A."/>
            <person name="Kalinowski J."/>
            <person name="Ruckert C."/>
        </authorList>
    </citation>
    <scope>NUCLEOTIDE SEQUENCE</scope>
    <source>
        <strain evidence="3">JCM 4646</strain>
    </source>
</reference>
<evidence type="ECO:0000259" key="2">
    <source>
        <dbReference type="PROSITE" id="PS50146"/>
    </source>
</evidence>